<accession>A0A8S5TEJ0</accession>
<dbReference type="EMBL" id="BK032816">
    <property type="protein sequence ID" value="DAF61733.1"/>
    <property type="molecule type" value="Genomic_DNA"/>
</dbReference>
<proteinExistence type="predicted"/>
<protein>
    <submittedName>
        <fullName evidence="1">Uncharacterized protein</fullName>
    </submittedName>
</protein>
<evidence type="ECO:0000313" key="1">
    <source>
        <dbReference type="EMBL" id="DAF61733.1"/>
    </source>
</evidence>
<reference evidence="1" key="1">
    <citation type="journal article" date="2021" name="Proc. Natl. Acad. Sci. U.S.A.">
        <title>A Catalog of Tens of Thousands of Viruses from Human Metagenomes Reveals Hidden Associations with Chronic Diseases.</title>
        <authorList>
            <person name="Tisza M.J."/>
            <person name="Buck C.B."/>
        </authorList>
    </citation>
    <scope>NUCLEOTIDE SEQUENCE</scope>
    <source>
        <strain evidence="1">Ct1yA16</strain>
    </source>
</reference>
<sequence>MFEEQQKTTTIDYEKQLDAFYSLVDFRPLSTKAISIYNFLLHIAYKTDWADEFTAANTTIMSKLRLTLKELQTARNELITKKYIIYKKGSNQNKAPKYSIIRLYEEKNGILGQAEVSAKVYAEDNAEVQATVKTEGNIITKLNLYFIYIIYNKGSQFKNIAEADKKAIVAILKKLELYIDEPTILEYMTEEQLLELKIQYWVIKELYFSPYKICLNYLTRQRFMFRFLKSRKYVQIQDTYKFLNYCIKSFQEDLYANKKEVEADDKKQN</sequence>
<organism evidence="1">
    <name type="scientific">Siphoviridae sp. ct1yA16</name>
    <dbReference type="NCBI Taxonomy" id="2827767"/>
    <lineage>
        <taxon>Viruses</taxon>
        <taxon>Duplodnaviria</taxon>
        <taxon>Heunggongvirae</taxon>
        <taxon>Uroviricota</taxon>
        <taxon>Caudoviricetes</taxon>
    </lineage>
</organism>
<name>A0A8S5TEJ0_9CAUD</name>